<protein>
    <recommendedName>
        <fullName evidence="3">Cytokinin riboside 5'-monophosphate phosphoribohydrolase</fullName>
        <ecNumber evidence="3">3.2.2.n1</ecNumber>
    </recommendedName>
</protein>
<evidence type="ECO:0000256" key="1">
    <source>
        <dbReference type="ARBA" id="ARBA00000274"/>
    </source>
</evidence>
<dbReference type="PANTHER" id="PTHR31223">
    <property type="entry name" value="LOG FAMILY PROTEIN YJL055W"/>
    <property type="match status" value="1"/>
</dbReference>
<dbReference type="EC" id="3.2.2.n1" evidence="3"/>
<evidence type="ECO:0000313" key="4">
    <source>
        <dbReference type="EMBL" id="RKG38852.1"/>
    </source>
</evidence>
<proteinExistence type="inferred from homology"/>
<dbReference type="GO" id="GO:0005829">
    <property type="term" value="C:cytosol"/>
    <property type="evidence" value="ECO:0007669"/>
    <property type="project" value="TreeGrafter"/>
</dbReference>
<keyword evidence="3" id="KW-0203">Cytokinin biosynthesis</keyword>
<keyword evidence="5" id="KW-1185">Reference proteome</keyword>
<dbReference type="PANTHER" id="PTHR31223:SF70">
    <property type="entry name" value="LOG FAMILY PROTEIN YJL055W"/>
    <property type="match status" value="1"/>
</dbReference>
<sequence>MNSVLPVMMNESIELNQPTQKTTQTLIALYCGSRFGNKPIYKEKAIHLARSLAEQGFGIVYGGASIGLMGQVADTVTEYGGEVVGVIPEFMLDYEIAHNTLTELHIVQTMHERKAMMAERASAFVALPGGLGTFEEILEVATWGQLNQHQKPMMLYNVNGFYDAMIAQLDHAVAEGFLPPQHRAKLIVCNHADQIINAIKNLASPKQFIA</sequence>
<dbReference type="Proteomes" id="UP000280405">
    <property type="component" value="Unassembled WGS sequence"/>
</dbReference>
<comment type="caution">
    <text evidence="4">The sequence shown here is derived from an EMBL/GenBank/DDBJ whole genome shotgun (WGS) entry which is preliminary data.</text>
</comment>
<dbReference type="OrthoDB" id="9801098at2"/>
<dbReference type="SUPFAM" id="SSF102405">
    <property type="entry name" value="MCP/YpsA-like"/>
    <property type="match status" value="1"/>
</dbReference>
<evidence type="ECO:0000256" key="3">
    <source>
        <dbReference type="RuleBase" id="RU363015"/>
    </source>
</evidence>
<dbReference type="NCBIfam" id="TIGR00730">
    <property type="entry name" value="Rossman fold protein, TIGR00730 family"/>
    <property type="match status" value="1"/>
</dbReference>
<keyword evidence="3" id="KW-0378">Hydrolase</keyword>
<accession>A0A3A8EVG6</accession>
<organism evidence="4 5">
    <name type="scientific">Acinetobacter rongchengensis</name>
    <dbReference type="NCBI Taxonomy" id="2419601"/>
    <lineage>
        <taxon>Bacteria</taxon>
        <taxon>Pseudomonadati</taxon>
        <taxon>Pseudomonadota</taxon>
        <taxon>Gammaproteobacteria</taxon>
        <taxon>Moraxellales</taxon>
        <taxon>Moraxellaceae</taxon>
        <taxon>Acinetobacter</taxon>
    </lineage>
</organism>
<dbReference type="Pfam" id="PF03641">
    <property type="entry name" value="Lysine_decarbox"/>
    <property type="match status" value="1"/>
</dbReference>
<gene>
    <name evidence="4" type="ORF">D7V20_06165</name>
</gene>
<comment type="similarity">
    <text evidence="2 3">Belongs to the LOG family.</text>
</comment>
<dbReference type="GO" id="GO:0009691">
    <property type="term" value="P:cytokinin biosynthetic process"/>
    <property type="evidence" value="ECO:0007669"/>
    <property type="project" value="UniProtKB-UniRule"/>
</dbReference>
<dbReference type="EMBL" id="RAXT01000008">
    <property type="protein sequence ID" value="RKG38852.1"/>
    <property type="molecule type" value="Genomic_DNA"/>
</dbReference>
<comment type="catalytic activity">
    <reaction evidence="1">
        <text>AMP + H2O = D-ribose 5-phosphate + adenine</text>
        <dbReference type="Rhea" id="RHEA:20129"/>
        <dbReference type="ChEBI" id="CHEBI:15377"/>
        <dbReference type="ChEBI" id="CHEBI:16708"/>
        <dbReference type="ChEBI" id="CHEBI:78346"/>
        <dbReference type="ChEBI" id="CHEBI:456215"/>
        <dbReference type="EC" id="3.2.2.4"/>
    </reaction>
</comment>
<dbReference type="Gene3D" id="3.40.50.450">
    <property type="match status" value="1"/>
</dbReference>
<dbReference type="InterPro" id="IPR031100">
    <property type="entry name" value="LOG_fam"/>
</dbReference>
<dbReference type="GO" id="GO:0008714">
    <property type="term" value="F:AMP nucleosidase activity"/>
    <property type="evidence" value="ECO:0007669"/>
    <property type="project" value="UniProtKB-EC"/>
</dbReference>
<reference evidence="4 5" key="1">
    <citation type="submission" date="2018-09" db="EMBL/GenBank/DDBJ databases">
        <title>The draft genome of Acinetobacter spp. strains.</title>
        <authorList>
            <person name="Qin J."/>
            <person name="Feng Y."/>
            <person name="Zong Z."/>
        </authorList>
    </citation>
    <scope>NUCLEOTIDE SEQUENCE [LARGE SCALE GENOMIC DNA]</scope>
    <source>
        <strain evidence="4 5">WCHAc060115</strain>
    </source>
</reference>
<evidence type="ECO:0000313" key="5">
    <source>
        <dbReference type="Proteomes" id="UP000280405"/>
    </source>
</evidence>
<name>A0A3A8EVG6_9GAMM</name>
<evidence type="ECO:0000256" key="2">
    <source>
        <dbReference type="ARBA" id="ARBA00006763"/>
    </source>
</evidence>
<dbReference type="RefSeq" id="WP_120383437.1">
    <property type="nucleotide sequence ID" value="NZ_RAXT01000008.1"/>
</dbReference>
<dbReference type="InterPro" id="IPR005269">
    <property type="entry name" value="LOG"/>
</dbReference>
<dbReference type="AlphaFoldDB" id="A0A3A8EVG6"/>